<proteinExistence type="predicted"/>
<dbReference type="STRING" id="1176587.A8C56_00925"/>
<keyword evidence="3 6" id="KW-0378">Hydrolase</keyword>
<dbReference type="RefSeq" id="WP_067750875.1">
    <property type="nucleotide sequence ID" value="NZ_CP015772.1"/>
</dbReference>
<dbReference type="InterPro" id="IPR051453">
    <property type="entry name" value="MBL_Glyoxalase_II"/>
</dbReference>
<dbReference type="Pfam" id="PF00753">
    <property type="entry name" value="Lactamase_B"/>
    <property type="match status" value="1"/>
</dbReference>
<comment type="cofactor">
    <cofactor evidence="1">
        <name>Zn(2+)</name>
        <dbReference type="ChEBI" id="CHEBI:29105"/>
    </cofactor>
</comment>
<evidence type="ECO:0000313" key="6">
    <source>
        <dbReference type="EMBL" id="ANH79729.1"/>
    </source>
</evidence>
<dbReference type="PANTHER" id="PTHR46233">
    <property type="entry name" value="HYDROXYACYLGLUTATHIONE HYDROLASE GLOC"/>
    <property type="match status" value="1"/>
</dbReference>
<dbReference type="GO" id="GO:0046872">
    <property type="term" value="F:metal ion binding"/>
    <property type="evidence" value="ECO:0007669"/>
    <property type="project" value="UniProtKB-KW"/>
</dbReference>
<keyword evidence="7" id="KW-1185">Reference proteome</keyword>
<dbReference type="SMART" id="SM00849">
    <property type="entry name" value="Lactamase_B"/>
    <property type="match status" value="1"/>
</dbReference>
<dbReference type="Proteomes" id="UP000077667">
    <property type="component" value="Chromosome"/>
</dbReference>
<evidence type="ECO:0000313" key="7">
    <source>
        <dbReference type="Proteomes" id="UP000077667"/>
    </source>
</evidence>
<organism evidence="6 7">
    <name type="scientific">Niabella ginsenosidivorans</name>
    <dbReference type="NCBI Taxonomy" id="1176587"/>
    <lineage>
        <taxon>Bacteria</taxon>
        <taxon>Pseudomonadati</taxon>
        <taxon>Bacteroidota</taxon>
        <taxon>Chitinophagia</taxon>
        <taxon>Chitinophagales</taxon>
        <taxon>Chitinophagaceae</taxon>
        <taxon>Niabella</taxon>
    </lineage>
</organism>
<dbReference type="PANTHER" id="PTHR46233:SF3">
    <property type="entry name" value="HYDROXYACYLGLUTATHIONE HYDROLASE GLOC"/>
    <property type="match status" value="1"/>
</dbReference>
<dbReference type="AlphaFoldDB" id="A0A1A9HY30"/>
<name>A0A1A9HY30_9BACT</name>
<dbReference type="SUPFAM" id="SSF56281">
    <property type="entry name" value="Metallo-hydrolase/oxidoreductase"/>
    <property type="match status" value="1"/>
</dbReference>
<evidence type="ECO:0000259" key="5">
    <source>
        <dbReference type="SMART" id="SM00849"/>
    </source>
</evidence>
<dbReference type="OrthoDB" id="9802248at2"/>
<dbReference type="GO" id="GO:0016787">
    <property type="term" value="F:hydrolase activity"/>
    <property type="evidence" value="ECO:0007669"/>
    <property type="project" value="UniProtKB-KW"/>
</dbReference>
<dbReference type="Gene3D" id="3.60.15.10">
    <property type="entry name" value="Ribonuclease Z/Hydroxyacylglutathione hydrolase-like"/>
    <property type="match status" value="1"/>
</dbReference>
<dbReference type="EMBL" id="CP015772">
    <property type="protein sequence ID" value="ANH79729.1"/>
    <property type="molecule type" value="Genomic_DNA"/>
</dbReference>
<evidence type="ECO:0000256" key="3">
    <source>
        <dbReference type="ARBA" id="ARBA00022801"/>
    </source>
</evidence>
<dbReference type="CDD" id="cd06262">
    <property type="entry name" value="metallo-hydrolase-like_MBL-fold"/>
    <property type="match status" value="1"/>
</dbReference>
<feature type="domain" description="Metallo-beta-lactamase" evidence="5">
    <location>
        <begin position="13"/>
        <end position="195"/>
    </location>
</feature>
<dbReference type="InterPro" id="IPR036866">
    <property type="entry name" value="RibonucZ/Hydroxyglut_hydro"/>
</dbReference>
<protein>
    <submittedName>
        <fullName evidence="6">MBL fold hydrolase</fullName>
    </submittedName>
</protein>
<evidence type="ECO:0000256" key="2">
    <source>
        <dbReference type="ARBA" id="ARBA00022723"/>
    </source>
</evidence>
<keyword evidence="4" id="KW-0862">Zinc</keyword>
<sequence>MLFIHRFVFNPFQENTYILYNESGRCIIIDPGFSNKDEQDQFLQYIDENKLEPVYLLNTHCHIDHILGNQFVYDRWGLPLHIHKGELPVLESGPRVAEMYGFEFHPYSGKIVFIDEKEKLLLGSDEIRLLFTPGHSPASLSFYNAENKLLISGDTLFSGSIGRTDLPGGDFNTLEHSIRTRLYTLPDDTHVYSGHGAGTCIGYEKKNNPFVQEL</sequence>
<dbReference type="InterPro" id="IPR001279">
    <property type="entry name" value="Metallo-B-lactamas"/>
</dbReference>
<accession>A0A1A9HY30</accession>
<dbReference type="KEGG" id="nia:A8C56_00925"/>
<evidence type="ECO:0000256" key="1">
    <source>
        <dbReference type="ARBA" id="ARBA00001947"/>
    </source>
</evidence>
<reference evidence="6 7" key="1">
    <citation type="submission" date="2016-05" db="EMBL/GenBank/DDBJ databases">
        <title>Niabella ginsenosidivorans BS26 whole genome sequencing.</title>
        <authorList>
            <person name="Im W.T."/>
            <person name="Siddiqi M.Z."/>
        </authorList>
    </citation>
    <scope>NUCLEOTIDE SEQUENCE [LARGE SCALE GENOMIC DNA]</scope>
    <source>
        <strain evidence="6 7">BS26</strain>
    </source>
</reference>
<keyword evidence="2" id="KW-0479">Metal-binding</keyword>
<evidence type="ECO:0000256" key="4">
    <source>
        <dbReference type="ARBA" id="ARBA00022833"/>
    </source>
</evidence>
<gene>
    <name evidence="6" type="ORF">A8C56_00925</name>
</gene>